<dbReference type="Pfam" id="PF02984">
    <property type="entry name" value="Cyclin_C"/>
    <property type="match status" value="1"/>
</dbReference>
<evidence type="ECO:0000256" key="1">
    <source>
        <dbReference type="ARBA" id="ARBA00006955"/>
    </source>
</evidence>
<protein>
    <submittedName>
        <fullName evidence="9">G2/mitotic-specific cyclin-B3</fullName>
    </submittedName>
</protein>
<evidence type="ECO:0000259" key="7">
    <source>
        <dbReference type="SMART" id="SM00385"/>
    </source>
</evidence>
<feature type="domain" description="Cyclin-like" evidence="7">
    <location>
        <begin position="304"/>
        <end position="386"/>
    </location>
</feature>
<feature type="domain" description="Cyclin C-terminal" evidence="8">
    <location>
        <begin position="300"/>
        <end position="416"/>
    </location>
</feature>
<proteinExistence type="inferred from homology"/>
<evidence type="ECO:0000256" key="2">
    <source>
        <dbReference type="ARBA" id="ARBA00022618"/>
    </source>
</evidence>
<feature type="compositionally biased region" description="Pro residues" evidence="6">
    <location>
        <begin position="80"/>
        <end position="91"/>
    </location>
</feature>
<dbReference type="Pfam" id="PF00134">
    <property type="entry name" value="Cyclin_N"/>
    <property type="match status" value="1"/>
</dbReference>
<dbReference type="InterPro" id="IPR004367">
    <property type="entry name" value="Cyclin_C-dom"/>
</dbReference>
<dbReference type="GO" id="GO:0051301">
    <property type="term" value="P:cell division"/>
    <property type="evidence" value="ECO:0007669"/>
    <property type="project" value="UniProtKB-KW"/>
</dbReference>
<dbReference type="InterPro" id="IPR006671">
    <property type="entry name" value="Cyclin_N"/>
</dbReference>
<feature type="compositionally biased region" description="Low complexity" evidence="6">
    <location>
        <begin position="29"/>
        <end position="42"/>
    </location>
</feature>
<gene>
    <name evidence="9" type="primary">CCNB3</name>
    <name evidence="9" type="ORF">g.9646</name>
</gene>
<dbReference type="EMBL" id="GGYP01004183">
    <property type="protein sequence ID" value="MDE48954.1"/>
    <property type="molecule type" value="Transcribed_RNA"/>
</dbReference>
<dbReference type="SMART" id="SM00385">
    <property type="entry name" value="CYCLIN"/>
    <property type="match status" value="2"/>
</dbReference>
<dbReference type="Gene3D" id="1.10.472.10">
    <property type="entry name" value="Cyclin-like"/>
    <property type="match status" value="2"/>
</dbReference>
<dbReference type="AlphaFoldDB" id="A0A6G1SEN1"/>
<feature type="compositionally biased region" description="Low complexity" evidence="6">
    <location>
        <begin position="63"/>
        <end position="79"/>
    </location>
</feature>
<dbReference type="PANTHER" id="PTHR10177">
    <property type="entry name" value="CYCLINS"/>
    <property type="match status" value="1"/>
</dbReference>
<dbReference type="InterPro" id="IPR013763">
    <property type="entry name" value="Cyclin-like_dom"/>
</dbReference>
<evidence type="ECO:0000256" key="6">
    <source>
        <dbReference type="SAM" id="MobiDB-lite"/>
    </source>
</evidence>
<evidence type="ECO:0000256" key="5">
    <source>
        <dbReference type="RuleBase" id="RU000383"/>
    </source>
</evidence>
<dbReference type="GO" id="GO:0044772">
    <property type="term" value="P:mitotic cell cycle phase transition"/>
    <property type="evidence" value="ECO:0007669"/>
    <property type="project" value="InterPro"/>
</dbReference>
<keyword evidence="3 5" id="KW-0195">Cyclin</keyword>
<dbReference type="InterPro" id="IPR039361">
    <property type="entry name" value="Cyclin"/>
</dbReference>
<dbReference type="InterPro" id="IPR046965">
    <property type="entry name" value="Cyclin_A/B-like"/>
</dbReference>
<organism evidence="9">
    <name type="scientific">Aceria tosichella</name>
    <name type="common">wheat curl mite</name>
    <dbReference type="NCBI Taxonomy" id="561515"/>
    <lineage>
        <taxon>Eukaryota</taxon>
        <taxon>Metazoa</taxon>
        <taxon>Ecdysozoa</taxon>
        <taxon>Arthropoda</taxon>
        <taxon>Chelicerata</taxon>
        <taxon>Arachnida</taxon>
        <taxon>Acari</taxon>
        <taxon>Acariformes</taxon>
        <taxon>Trombidiformes</taxon>
        <taxon>Prostigmata</taxon>
        <taxon>Eupodina</taxon>
        <taxon>Eriophyoidea</taxon>
        <taxon>Eriophyidae</taxon>
        <taxon>Eriophyinae</taxon>
        <taxon>Aceriini</taxon>
        <taxon>Aceria</taxon>
    </lineage>
</organism>
<name>A0A6G1SEN1_9ACAR</name>
<keyword evidence="2" id="KW-0132">Cell division</keyword>
<dbReference type="PIRSF" id="PIRSF001771">
    <property type="entry name" value="Cyclin_A_B_D_E"/>
    <property type="match status" value="1"/>
</dbReference>
<reference evidence="9" key="1">
    <citation type="submission" date="2018-10" db="EMBL/GenBank/DDBJ databases">
        <title>Transcriptome assembly of Aceria tosichella (Wheat curl mite) Type 2.</title>
        <authorList>
            <person name="Scully E.D."/>
            <person name="Geib S.M."/>
            <person name="Palmer N.A."/>
            <person name="Gupta A.K."/>
            <person name="Sarath G."/>
            <person name="Tatineni S."/>
        </authorList>
    </citation>
    <scope>NUCLEOTIDE SEQUENCE</scope>
    <source>
        <strain evidence="9">LincolnNE</strain>
    </source>
</reference>
<feature type="compositionally biased region" description="Basic and acidic residues" evidence="6">
    <location>
        <begin position="8"/>
        <end position="23"/>
    </location>
</feature>
<evidence type="ECO:0000256" key="4">
    <source>
        <dbReference type="ARBA" id="ARBA00023306"/>
    </source>
</evidence>
<sequence>MSSSKKIKLTDHFKIASKPRDPFRNISNQQQQQQQLKLQQQQSSIPQLKAELPTLLEPPFKVQLSQSQPLSQSQLQFQPSQPPPPPQPPSPLKIIVEQEEKEDLQNNNSTTKQHKQQQQTTYRQPIHHNKYITPPGKKGTVVDFDKNNLSNIFWESHYAWDCFEYDRKQEIKFKIHREALSQLDNNNELTRLSPQRWAELVDWLVTIQIRYGLEHEPVFMAVKLADHYLAHKFVSQDQDILLFIVTILISAKFDERVPPLLISDLISQARKQFGVRFSKKQVVSLEIDLLNTLNFHIRYPLSYGFLRRFAMCTRSDIRTIHLARYILESSLMEYEMIDILDSKIAAGSLLLAFKMLHQTGAWNDTAEYYTGYNEKELYPLVKRLNELITVLSKKRTTIRQKYRHESFKEVARIPPLLNEQI</sequence>
<evidence type="ECO:0000259" key="8">
    <source>
        <dbReference type="SMART" id="SM01332"/>
    </source>
</evidence>
<comment type="similarity">
    <text evidence="1">Belongs to the cyclin family. Cyclin AB subfamily.</text>
</comment>
<dbReference type="SMART" id="SM01332">
    <property type="entry name" value="Cyclin_C"/>
    <property type="match status" value="1"/>
</dbReference>
<dbReference type="InterPro" id="IPR036915">
    <property type="entry name" value="Cyclin-like_sf"/>
</dbReference>
<feature type="domain" description="Cyclin-like" evidence="7">
    <location>
        <begin position="202"/>
        <end position="291"/>
    </location>
</feature>
<feature type="region of interest" description="Disordered" evidence="6">
    <location>
        <begin position="1"/>
        <end position="137"/>
    </location>
</feature>
<evidence type="ECO:0000256" key="3">
    <source>
        <dbReference type="ARBA" id="ARBA00023127"/>
    </source>
</evidence>
<feature type="compositionally biased region" description="Low complexity" evidence="6">
    <location>
        <begin position="105"/>
        <end position="121"/>
    </location>
</feature>
<dbReference type="FunFam" id="1.10.472.10:FF:000005">
    <property type="entry name" value="G2/mitotic-specific cyclin B"/>
    <property type="match status" value="1"/>
</dbReference>
<accession>A0A6G1SEN1</accession>
<dbReference type="SUPFAM" id="SSF47954">
    <property type="entry name" value="Cyclin-like"/>
    <property type="match status" value="2"/>
</dbReference>
<evidence type="ECO:0000313" key="9">
    <source>
        <dbReference type="EMBL" id="MDE48954.1"/>
    </source>
</evidence>
<dbReference type="GO" id="GO:0016538">
    <property type="term" value="F:cyclin-dependent protein serine/threonine kinase regulator activity"/>
    <property type="evidence" value="ECO:0007669"/>
    <property type="project" value="InterPro"/>
</dbReference>
<keyword evidence="4" id="KW-0131">Cell cycle</keyword>